<keyword evidence="8" id="KW-1185">Reference proteome</keyword>
<dbReference type="PANTHER" id="PTHR31791:SF49">
    <property type="entry name" value="INACTIVE PROTEIN FRIGIDA"/>
    <property type="match status" value="1"/>
</dbReference>
<keyword evidence="3 5" id="KW-0221">Differentiation</keyword>
<keyword evidence="4 5" id="KW-0287">Flowering</keyword>
<dbReference type="InterPro" id="IPR012474">
    <property type="entry name" value="Frigida"/>
</dbReference>
<dbReference type="AlphaFoldDB" id="A0AAV0JHJ6"/>
<organism evidence="7 8">
    <name type="scientific">Linum tenue</name>
    <dbReference type="NCBI Taxonomy" id="586396"/>
    <lineage>
        <taxon>Eukaryota</taxon>
        <taxon>Viridiplantae</taxon>
        <taxon>Streptophyta</taxon>
        <taxon>Embryophyta</taxon>
        <taxon>Tracheophyta</taxon>
        <taxon>Spermatophyta</taxon>
        <taxon>Magnoliopsida</taxon>
        <taxon>eudicotyledons</taxon>
        <taxon>Gunneridae</taxon>
        <taxon>Pentapetalae</taxon>
        <taxon>rosids</taxon>
        <taxon>fabids</taxon>
        <taxon>Malpighiales</taxon>
        <taxon>Linaceae</taxon>
        <taxon>Linum</taxon>
    </lineage>
</organism>
<keyword evidence="6" id="KW-0732">Signal</keyword>
<feature type="chain" id="PRO_5043818705" description="FRIGIDA-like protein" evidence="6">
    <location>
        <begin position="26"/>
        <end position="114"/>
    </location>
</feature>
<dbReference type="GO" id="GO:0030154">
    <property type="term" value="P:cell differentiation"/>
    <property type="evidence" value="ECO:0007669"/>
    <property type="project" value="UniProtKB-KW"/>
</dbReference>
<evidence type="ECO:0000313" key="8">
    <source>
        <dbReference type="Proteomes" id="UP001154282"/>
    </source>
</evidence>
<feature type="signal peptide" evidence="6">
    <location>
        <begin position="1"/>
        <end position="25"/>
    </location>
</feature>
<dbReference type="PANTHER" id="PTHR31791">
    <property type="entry name" value="FRIGIDA-LIKE PROTEIN 3-RELATED"/>
    <property type="match status" value="1"/>
</dbReference>
<proteinExistence type="inferred from homology"/>
<sequence>MVSGREACVLALELFLLMGEGEVQLEERVRQEAAQAAMNWRKRLVIEGGVRQASEIDAKGLLLFVAGYGIPKLFRNGELRCSLLVVAAARSGELRWLRRQRGVERDARRFIVPL</sequence>
<evidence type="ECO:0000256" key="1">
    <source>
        <dbReference type="ARBA" id="ARBA00008956"/>
    </source>
</evidence>
<evidence type="ECO:0000313" key="7">
    <source>
        <dbReference type="EMBL" id="CAI0408805.1"/>
    </source>
</evidence>
<evidence type="ECO:0000256" key="4">
    <source>
        <dbReference type="ARBA" id="ARBA00023089"/>
    </source>
</evidence>
<keyword evidence="2 5" id="KW-0217">Developmental protein</keyword>
<evidence type="ECO:0000256" key="2">
    <source>
        <dbReference type="ARBA" id="ARBA00022473"/>
    </source>
</evidence>
<evidence type="ECO:0000256" key="5">
    <source>
        <dbReference type="RuleBase" id="RU364012"/>
    </source>
</evidence>
<comment type="caution">
    <text evidence="7">The sequence shown here is derived from an EMBL/GenBank/DDBJ whole genome shotgun (WGS) entry which is preliminary data.</text>
</comment>
<dbReference type="EMBL" id="CAMGYJ010000005">
    <property type="protein sequence ID" value="CAI0408805.1"/>
    <property type="molecule type" value="Genomic_DNA"/>
</dbReference>
<dbReference type="Pfam" id="PF07899">
    <property type="entry name" value="Frigida"/>
    <property type="match status" value="1"/>
</dbReference>
<comment type="similarity">
    <text evidence="1 5">Belongs to the Frigida family.</text>
</comment>
<accession>A0AAV0JHJ6</accession>
<protein>
    <recommendedName>
        <fullName evidence="5">FRIGIDA-like protein</fullName>
    </recommendedName>
</protein>
<name>A0AAV0JHJ6_9ROSI</name>
<dbReference type="Proteomes" id="UP001154282">
    <property type="component" value="Unassembled WGS sequence"/>
</dbReference>
<evidence type="ECO:0000256" key="3">
    <source>
        <dbReference type="ARBA" id="ARBA00022782"/>
    </source>
</evidence>
<dbReference type="GO" id="GO:0009908">
    <property type="term" value="P:flower development"/>
    <property type="evidence" value="ECO:0007669"/>
    <property type="project" value="UniProtKB-KW"/>
</dbReference>
<gene>
    <name evidence="7" type="ORF">LITE_LOCUS14114</name>
</gene>
<evidence type="ECO:0000256" key="6">
    <source>
        <dbReference type="SAM" id="SignalP"/>
    </source>
</evidence>
<reference evidence="7" key="1">
    <citation type="submission" date="2022-08" db="EMBL/GenBank/DDBJ databases">
        <authorList>
            <person name="Gutierrez-Valencia J."/>
        </authorList>
    </citation>
    <scope>NUCLEOTIDE SEQUENCE</scope>
</reference>